<dbReference type="Pfam" id="PF10671">
    <property type="entry name" value="TcpQ"/>
    <property type="match status" value="1"/>
</dbReference>
<feature type="domain" description="Toxin co-regulated pilus biosynthesis protein Q C-terminal" evidence="1">
    <location>
        <begin position="138"/>
        <end position="210"/>
    </location>
</feature>
<keyword evidence="3" id="KW-1185">Reference proteome</keyword>
<name>A0AAF0C4P5_9GAMM</name>
<accession>A0AAF0C4P5</accession>
<dbReference type="RefSeq" id="WP_044832284.1">
    <property type="nucleotide sequence ID" value="NZ_CP059735.1"/>
</dbReference>
<sequence length="231" mass="26342">MKFWLPKIIFGLILIIVAFLLLKNQDFIFAPSGEGSAVAEIDLPVQPKKSTRLEDTTIKPKSRAVNKESTNAAAEGLSRFYASINSDLGKKGPRIKNHVVFLPEPKGDIDKLLEARRLVTRPLRANWQGDKESRPFRVGQTVFQKLSEYAEDNGLQVIWWLNRDFLVKDPFRINKNIIDTAYQLGKGVEGHFENGVSTFFCYRHRTLVLIDLPTDYIKKQCTLLKSKTGYN</sequence>
<dbReference type="AlphaFoldDB" id="A0AAF0C4P5"/>
<reference evidence="2 3" key="1">
    <citation type="journal article" date="2015" name="Genome Announc.">
        <title>Draft Genome Sequences of Marine Isolates of Thalassomonas viridans and Thalassomonas actiniarum.</title>
        <authorList>
            <person name="Olonade I."/>
            <person name="van Zyl L.J."/>
            <person name="Trindade M."/>
        </authorList>
    </citation>
    <scope>NUCLEOTIDE SEQUENCE [LARGE SCALE GENOMIC DNA]</scope>
    <source>
        <strain evidence="2 3">A5K-106</strain>
    </source>
</reference>
<dbReference type="InterPro" id="IPR018927">
    <property type="entry name" value="Pilus_synth_Q_C"/>
</dbReference>
<organism evidence="2 3">
    <name type="scientific">Thalassomonas actiniarum</name>
    <dbReference type="NCBI Taxonomy" id="485447"/>
    <lineage>
        <taxon>Bacteria</taxon>
        <taxon>Pseudomonadati</taxon>
        <taxon>Pseudomonadota</taxon>
        <taxon>Gammaproteobacteria</taxon>
        <taxon>Alteromonadales</taxon>
        <taxon>Colwelliaceae</taxon>
        <taxon>Thalassomonas</taxon>
    </lineage>
</organism>
<dbReference type="KEGG" id="tact:SG35_006195"/>
<proteinExistence type="predicted"/>
<reference evidence="2 3" key="2">
    <citation type="journal article" date="2022" name="Mar. Drugs">
        <title>Bioassay-Guided Fractionation Leads to the Detection of Cholic Acid Generated by the Rare Thalassomonas sp.</title>
        <authorList>
            <person name="Pheiffer F."/>
            <person name="Schneider Y.K."/>
            <person name="Hansen E.H."/>
            <person name="Andersen J.H."/>
            <person name="Isaksson J."/>
            <person name="Busche T."/>
            <person name="R C."/>
            <person name="Kalinowski J."/>
            <person name="Zyl L.V."/>
            <person name="Trindade M."/>
        </authorList>
    </citation>
    <scope>NUCLEOTIDE SEQUENCE [LARGE SCALE GENOMIC DNA]</scope>
    <source>
        <strain evidence="2 3">A5K-106</strain>
    </source>
</reference>
<protein>
    <recommendedName>
        <fullName evidence="1">Toxin co-regulated pilus biosynthesis protein Q C-terminal domain-containing protein</fullName>
    </recommendedName>
</protein>
<evidence type="ECO:0000259" key="1">
    <source>
        <dbReference type="Pfam" id="PF10671"/>
    </source>
</evidence>
<evidence type="ECO:0000313" key="2">
    <source>
        <dbReference type="EMBL" id="WDE00241.1"/>
    </source>
</evidence>
<dbReference type="EMBL" id="CP059735">
    <property type="protein sequence ID" value="WDE00241.1"/>
    <property type="molecule type" value="Genomic_DNA"/>
</dbReference>
<evidence type="ECO:0000313" key="3">
    <source>
        <dbReference type="Proteomes" id="UP000032568"/>
    </source>
</evidence>
<gene>
    <name evidence="2" type="ORF">SG35_006195</name>
</gene>
<dbReference type="Proteomes" id="UP000032568">
    <property type="component" value="Chromosome"/>
</dbReference>